<name>A0A974PJK5_9BACL</name>
<evidence type="ECO:0000313" key="2">
    <source>
        <dbReference type="Proteomes" id="UP000595841"/>
    </source>
</evidence>
<proteinExistence type="predicted"/>
<evidence type="ECO:0000313" key="1">
    <source>
        <dbReference type="EMBL" id="QQZ64671.1"/>
    </source>
</evidence>
<reference evidence="1 2" key="1">
    <citation type="submission" date="2021-01" db="EMBL/GenBank/DDBJ databases">
        <title>Whole genome sequence of Paenibacillus sonchi LMG 24727 for comparative genomics.</title>
        <authorList>
            <person name="Lee G."/>
            <person name="Kim M.-J."/>
            <person name="Lim K."/>
            <person name="Shin J.-H."/>
        </authorList>
    </citation>
    <scope>NUCLEOTIDE SEQUENCE [LARGE SCALE GENOMIC DNA]</scope>
    <source>
        <strain evidence="1 2">LMG 24727</strain>
        <plasmid evidence="1 2">unnamed1</plasmid>
    </source>
</reference>
<keyword evidence="2" id="KW-1185">Reference proteome</keyword>
<dbReference type="AlphaFoldDB" id="A0A974PJK5"/>
<gene>
    <name evidence="1" type="ORF">JI735_34055</name>
</gene>
<dbReference type="EMBL" id="CP068596">
    <property type="protein sequence ID" value="QQZ64671.1"/>
    <property type="molecule type" value="Genomic_DNA"/>
</dbReference>
<dbReference type="KEGG" id="pson:JI735_34055"/>
<accession>A0A974PJK5</accession>
<protein>
    <submittedName>
        <fullName evidence="1">Uncharacterized protein</fullName>
    </submittedName>
</protein>
<geneLocation type="plasmid" evidence="1 2">
    <name>unnamed1</name>
</geneLocation>
<dbReference type="RefSeq" id="WP_039835555.1">
    <property type="nucleotide sequence ID" value="NZ_CP068596.1"/>
</dbReference>
<sequence length="122" mass="13882">MTEHNPIHLISEHLANGGQSIHCDLAIRITCPLCGKDIRGYVQCAHNIFQQVHFHSCTCSQSAQMCRLLEPLFRSASIDDLYDEAFVQRVTGQLFSFSQELRVAGSSFSDKILYAFYNKYFT</sequence>
<dbReference type="Proteomes" id="UP000595841">
    <property type="component" value="Plasmid unnamed1"/>
</dbReference>
<organism evidence="1 2">
    <name type="scientific">Paenibacillus sonchi</name>
    <dbReference type="NCBI Taxonomy" id="373687"/>
    <lineage>
        <taxon>Bacteria</taxon>
        <taxon>Bacillati</taxon>
        <taxon>Bacillota</taxon>
        <taxon>Bacilli</taxon>
        <taxon>Bacillales</taxon>
        <taxon>Paenibacillaceae</taxon>
        <taxon>Paenibacillus</taxon>
        <taxon>Paenibacillus sonchi group</taxon>
    </lineage>
</organism>
<keyword evidence="1" id="KW-0614">Plasmid</keyword>